<dbReference type="Proteomes" id="UP000325289">
    <property type="component" value="Unassembled WGS sequence"/>
</dbReference>
<proteinExistence type="predicted"/>
<evidence type="ECO:0000313" key="1">
    <source>
        <dbReference type="EMBL" id="SFD52231.1"/>
    </source>
</evidence>
<dbReference type="EMBL" id="FOMS01000001">
    <property type="protein sequence ID" value="SFD52231.1"/>
    <property type="molecule type" value="Genomic_DNA"/>
</dbReference>
<organism evidence="1 2">
    <name type="scientific">Roseivivax sediminis</name>
    <dbReference type="NCBI Taxonomy" id="936889"/>
    <lineage>
        <taxon>Bacteria</taxon>
        <taxon>Pseudomonadati</taxon>
        <taxon>Pseudomonadota</taxon>
        <taxon>Alphaproteobacteria</taxon>
        <taxon>Rhodobacterales</taxon>
        <taxon>Roseobacteraceae</taxon>
        <taxon>Roseivivax</taxon>
    </lineage>
</organism>
<evidence type="ECO:0000313" key="2">
    <source>
        <dbReference type="Proteomes" id="UP000325289"/>
    </source>
</evidence>
<accession>A0A1I1T0V8</accession>
<keyword evidence="2" id="KW-1185">Reference proteome</keyword>
<protein>
    <submittedName>
        <fullName evidence="1">Uncharacterized protein</fullName>
    </submittedName>
</protein>
<dbReference type="RefSeq" id="WP_149754214.1">
    <property type="nucleotide sequence ID" value="NZ_FOMS01000001.1"/>
</dbReference>
<reference evidence="1 2" key="1">
    <citation type="submission" date="2016-10" db="EMBL/GenBank/DDBJ databases">
        <authorList>
            <person name="Varghese N."/>
            <person name="Submissions S."/>
        </authorList>
    </citation>
    <scope>NUCLEOTIDE SEQUENCE [LARGE SCALE GENOMIC DNA]</scope>
    <source>
        <strain evidence="2">YIM D21,KCTC 23444,ACCC 10710</strain>
    </source>
</reference>
<dbReference type="InterPro" id="IPR041160">
    <property type="entry name" value="LD_cluster2"/>
</dbReference>
<sequence>MAAEQRRTELLPANALSGKQLGLSVSDSPDLDRLGLLDTHFRMTLGELARTVIIAGGSLYYGGHLQPGGITNFLIEELHRYGRRDRPLKVCLAWTVHRAMTPEQIAEQKELLGLFGEIHFLSRDGDRLDGPVDEPVINDPPAEERARSLSALRAYITSGTSARIVIGGKRAGFQGVMPGILEEVMFALERRQPLYLAGGFGGATLDVIRHLRPEYAEWFPLARDAPPPDERLVHGLAKIADVVAATSWDGFENGLSEDENLLLAASYRPSEIAGLVGKGMGHMLPSIEGRE</sequence>
<dbReference type="Pfam" id="PF18163">
    <property type="entry name" value="LD_cluster2"/>
    <property type="match status" value="1"/>
</dbReference>
<dbReference type="AlphaFoldDB" id="A0A1I1T0V8"/>
<dbReference type="OrthoDB" id="8364978at2"/>
<gene>
    <name evidence="1" type="ORF">SAMN04515678_101425</name>
</gene>
<name>A0A1I1T0V8_9RHOB</name>